<dbReference type="EMBL" id="CP003510">
    <property type="protein sequence ID" value="AFP79426.1"/>
    <property type="molecule type" value="Genomic_DNA"/>
</dbReference>
<evidence type="ECO:0000313" key="4">
    <source>
        <dbReference type="EMBL" id="AFP79426.1"/>
    </source>
</evidence>
<reference evidence="4 5" key="1">
    <citation type="journal article" date="2012" name="Microbiology">
        <title>Extensive variation in surface lipoprotein gene content and genomic changes associated with virulence during evolution of a novel North American house finch epizootic strain of Mycoplasma gallisepticum.</title>
        <authorList>
            <person name="Tulman E.R."/>
            <person name="Liao X."/>
            <person name="Szczepanek S.M."/>
            <person name="Ley D.H."/>
            <person name="Kutish G.F."/>
            <person name="Geary S.J."/>
        </authorList>
    </citation>
    <scope>NUCLEOTIDE SEQUENCE [LARGE SCALE GENOMIC DNA]</scope>
    <source>
        <strain evidence="5">House finch-associated</strain>
    </source>
</reference>
<organism evidence="4 5">
    <name type="scientific">Mycoplasmoides gallisepticum WI01_2001.043-13-2P</name>
    <dbReference type="NCBI Taxonomy" id="1159201"/>
    <lineage>
        <taxon>Bacteria</taxon>
        <taxon>Bacillati</taxon>
        <taxon>Mycoplasmatota</taxon>
        <taxon>Mycoplasmoidales</taxon>
        <taxon>Mycoplasmoidaceae</taxon>
        <taxon>Mycoplasmoides</taxon>
    </lineage>
</organism>
<accession>J3YTT8</accession>
<dbReference type="HOGENOM" id="CLU_026702_2_0_14"/>
<feature type="domain" description="Haemagglutinin Mycoplasma" evidence="3">
    <location>
        <begin position="240"/>
        <end position="663"/>
    </location>
</feature>
<dbReference type="InterPro" id="IPR008692">
    <property type="entry name" value="Hemogglutn_Mycoplasma"/>
</dbReference>
<proteinExistence type="predicted"/>
<dbReference type="PATRIC" id="fig|1159201.4.peg.1235"/>
<dbReference type="RefSeq" id="WP_014886507.1">
    <property type="nucleotide sequence ID" value="NC_018410.1"/>
</dbReference>
<dbReference type="Pfam" id="PF07554">
    <property type="entry name" value="FIVAR"/>
    <property type="match status" value="2"/>
</dbReference>
<gene>
    <name evidence="4" type="ORF">HFMG01WIA_4562</name>
</gene>
<dbReference type="Pfam" id="PF05692">
    <property type="entry name" value="Myco_haema"/>
    <property type="match status" value="1"/>
</dbReference>
<dbReference type="AlphaFoldDB" id="J3YTT8"/>
<evidence type="ECO:0000313" key="5">
    <source>
        <dbReference type="Proteomes" id="UP000003940"/>
    </source>
</evidence>
<feature type="compositionally biased region" description="Pro residues" evidence="1">
    <location>
        <begin position="33"/>
        <end position="47"/>
    </location>
</feature>
<evidence type="ECO:0000256" key="2">
    <source>
        <dbReference type="SAM" id="SignalP"/>
    </source>
</evidence>
<dbReference type="Proteomes" id="UP000003940">
    <property type="component" value="Chromosome"/>
</dbReference>
<protein>
    <submittedName>
        <fullName evidence="4">Variably expressed lipoprotein and hemagglutinin (VlhA) family protein</fullName>
    </submittedName>
</protein>
<dbReference type="PROSITE" id="PS51257">
    <property type="entry name" value="PROKAR_LIPOPROTEIN"/>
    <property type="match status" value="1"/>
</dbReference>
<sequence length="683" mass="73778">MKRKNILKFVSLLGIGSFVMLAAASCTSATTPTPNPEPKPDPMPNPPSGGMNGGNTNPGNGGRMDNAAQQLVAARTALTTLINSRTQNTELYVDYAKIQDTLVKAYDAAKVVLDNTASTTQNINQAKTTLETAINAAAKARRDFDAANGPLVTAYNALKETLKNEETVLSGLTDSNFATIKTKLTALYQSGKDIVTKTLDPIMGTAIDLSAVTQANTNISNAVLKLDGWKTNANTLATSFVKEVLVKNKLTGIDTTNNQEQPGNYSFVGYSVDVTTGSNNARPNWSFAQRKVWSDNTVILSQPQPAEGENQQSAPDVSWIYNLTGMGAKYSLTFNYYGPSTGFLYFPYKLVNISDSDKVALEYKLNEATAKTIDFAPSQTLPVASDATRENNPSTSAPAQGPTEINPAPTLDDIKIAKVTLSNLKFGSNTIEFSVPTTAEEGTSKVAPMIGNMYLTSSDSDANKNKIYDDLFGNKSVQGDNQTAVTVDLLKGYSLATNYSIFVRRFMGLQENSMTRTEPIYLVGFIGGNQGRISQAKRSNFQNFNNSPTQNNNNRTFTIYVNAPTQGEYYISGSYLSQPSRSLMLSNNTSTNQNNSLTISNLMQSNWNTLGHFNTQMTTEITTTSDNTQMKRTLTLNQGLNKIVVSGVNNGDTPFIGNLTFTLSTTPQTAATPSSTSPQSQTQ</sequence>
<name>J3YTT8_MYCGL</name>
<keyword evidence="4" id="KW-0449">Lipoprotein</keyword>
<feature type="signal peptide" evidence="2">
    <location>
        <begin position="1"/>
        <end position="22"/>
    </location>
</feature>
<dbReference type="KEGG" id="mgw:HFMG01WIA_4562"/>
<feature type="region of interest" description="Disordered" evidence="1">
    <location>
        <begin position="382"/>
        <end position="407"/>
    </location>
</feature>
<evidence type="ECO:0000259" key="3">
    <source>
        <dbReference type="Pfam" id="PF05692"/>
    </source>
</evidence>
<evidence type="ECO:0000256" key="1">
    <source>
        <dbReference type="SAM" id="MobiDB-lite"/>
    </source>
</evidence>
<feature type="chain" id="PRO_5003777836" evidence="2">
    <location>
        <begin position="23"/>
        <end position="683"/>
    </location>
</feature>
<keyword evidence="2" id="KW-0732">Signal</keyword>
<feature type="region of interest" description="Disordered" evidence="1">
    <location>
        <begin position="28"/>
        <end position="65"/>
    </location>
</feature>